<gene>
    <name evidence="3" type="primary">def1</name>
    <name evidence="3" type="ORF">NCTC7688_01835</name>
</gene>
<dbReference type="CDD" id="cd00487">
    <property type="entry name" value="Pep_deformylase"/>
    <property type="match status" value="1"/>
</dbReference>
<dbReference type="GO" id="GO:0042586">
    <property type="term" value="F:peptide deformylase activity"/>
    <property type="evidence" value="ECO:0007669"/>
    <property type="project" value="InterPro"/>
</dbReference>
<dbReference type="Proteomes" id="UP000254707">
    <property type="component" value="Unassembled WGS sequence"/>
</dbReference>
<dbReference type="InterPro" id="IPR036821">
    <property type="entry name" value="Peptide_deformylase_sf"/>
</dbReference>
<dbReference type="Gene3D" id="3.90.45.10">
    <property type="entry name" value="Peptide deformylase"/>
    <property type="match status" value="1"/>
</dbReference>
<keyword evidence="3" id="KW-0378">Hydrolase</keyword>
<proteinExistence type="inferred from homology"/>
<organism evidence="3 4">
    <name type="scientific">Staphylococcus saprophyticus</name>
    <dbReference type="NCBI Taxonomy" id="29385"/>
    <lineage>
        <taxon>Bacteria</taxon>
        <taxon>Bacillati</taxon>
        <taxon>Bacillota</taxon>
        <taxon>Bacilli</taxon>
        <taxon>Bacillales</taxon>
        <taxon>Staphylococcaceae</taxon>
        <taxon>Staphylococcus</taxon>
    </lineage>
</organism>
<evidence type="ECO:0000256" key="2">
    <source>
        <dbReference type="HAMAP-Rule" id="MF_00163"/>
    </source>
</evidence>
<dbReference type="PANTHER" id="PTHR10458">
    <property type="entry name" value="PEPTIDE DEFORMYLASE"/>
    <property type="match status" value="1"/>
</dbReference>
<dbReference type="HAMAP" id="MF_00163">
    <property type="entry name" value="Pep_deformylase"/>
    <property type="match status" value="1"/>
</dbReference>
<dbReference type="EMBL" id="UHED01000001">
    <property type="protein sequence ID" value="SUM83260.1"/>
    <property type="molecule type" value="Genomic_DNA"/>
</dbReference>
<accession>A0A380HQP2</accession>
<evidence type="ECO:0000313" key="4">
    <source>
        <dbReference type="Proteomes" id="UP000254707"/>
    </source>
</evidence>
<dbReference type="PIRSF" id="PIRSF004749">
    <property type="entry name" value="Pep_def"/>
    <property type="match status" value="1"/>
</dbReference>
<dbReference type="NCBIfam" id="NF011189">
    <property type="entry name" value="PRK14595.1"/>
    <property type="match status" value="1"/>
</dbReference>
<dbReference type="PRINTS" id="PR01576">
    <property type="entry name" value="PDEFORMYLASE"/>
</dbReference>
<comment type="caution">
    <text evidence="2">Lacks conserved residue(s) required for the propagation of feature annotation.</text>
</comment>
<protein>
    <recommendedName>
        <fullName evidence="2">Peptide deformylase-like</fullName>
    </recommendedName>
    <alternativeName>
        <fullName evidence="2">Polypeptide deformylase-like</fullName>
    </alternativeName>
</protein>
<dbReference type="SUPFAM" id="SSF56420">
    <property type="entry name" value="Peptide deformylase"/>
    <property type="match status" value="1"/>
</dbReference>
<dbReference type="NCBIfam" id="TIGR00079">
    <property type="entry name" value="pept_deformyl"/>
    <property type="match status" value="1"/>
</dbReference>
<dbReference type="InterPro" id="IPR023635">
    <property type="entry name" value="Peptide_deformylase"/>
</dbReference>
<evidence type="ECO:0000256" key="1">
    <source>
        <dbReference type="ARBA" id="ARBA00010759"/>
    </source>
</evidence>
<dbReference type="RefSeq" id="WP_041080430.1">
    <property type="nucleotide sequence ID" value="NZ_CAXOQR010000002.1"/>
</dbReference>
<dbReference type="Pfam" id="PF01327">
    <property type="entry name" value="Pep_deformylase"/>
    <property type="match status" value="1"/>
</dbReference>
<evidence type="ECO:0000313" key="3">
    <source>
        <dbReference type="EMBL" id="SUM83260.1"/>
    </source>
</evidence>
<name>A0A380HQP2_STASA</name>
<comment type="similarity">
    <text evidence="1 2">Belongs to the polypeptide deformylase family.</text>
</comment>
<dbReference type="AlphaFoldDB" id="A0A380HQP2"/>
<dbReference type="PANTHER" id="PTHR10458:SF22">
    <property type="entry name" value="PEPTIDE DEFORMYLASE"/>
    <property type="match status" value="1"/>
</dbReference>
<sequence>MTIKQLVTSKHPILNKPIPDVTKYDENLEQLLLDLEDTMYDVEASAICAPQIGVAQKVAMIDMEMDGLLQLINPQIISESDTKVTDLEGSISIPNVYGEVERSKMIVVKSNDKKGNEVEMTAYDDIARMILHMIDHFEGRLFTERVEKFLSESEMEAYFDNE</sequence>
<reference evidence="3 4" key="1">
    <citation type="submission" date="2018-06" db="EMBL/GenBank/DDBJ databases">
        <authorList>
            <consortium name="Pathogen Informatics"/>
            <person name="Doyle S."/>
        </authorList>
    </citation>
    <scope>NUCLEOTIDE SEQUENCE [LARGE SCALE GENOMIC DNA]</scope>
    <source>
        <strain evidence="3 4">NCTC7688</strain>
    </source>
</reference>